<keyword evidence="1" id="KW-0472">Membrane</keyword>
<feature type="transmembrane region" description="Helical" evidence="1">
    <location>
        <begin position="169"/>
        <end position="189"/>
    </location>
</feature>
<evidence type="ECO:0000256" key="1">
    <source>
        <dbReference type="SAM" id="Phobius"/>
    </source>
</evidence>
<feature type="transmembrane region" description="Helical" evidence="1">
    <location>
        <begin position="51"/>
        <end position="74"/>
    </location>
</feature>
<feature type="transmembrane region" description="Helical" evidence="1">
    <location>
        <begin position="195"/>
        <end position="223"/>
    </location>
</feature>
<keyword evidence="1" id="KW-0812">Transmembrane</keyword>
<gene>
    <name evidence="2" type="ORF">JOE66_000494</name>
</gene>
<evidence type="ECO:0000313" key="3">
    <source>
        <dbReference type="Proteomes" id="UP000776164"/>
    </source>
</evidence>
<evidence type="ECO:0008006" key="4">
    <source>
        <dbReference type="Google" id="ProtNLM"/>
    </source>
</evidence>
<sequence length="245" mass="25616">MKTPDVRRWTGISALAVAGFLALEVLTKLTIPGRPELDAGDALVQHSKDTAVQTIIVILADTFLMAFLIVFFSCFRQLVTAVRHDLRWIADITFASGIVFISVTLVGDSMDGGAALDALGLAPDPSAIRTLIVGHSIMFGSTGAVLLALFSATAAYLTFASGVVPRWTGILASATALSNLAWAIVGFNGTSPNHFFAVGGIGNALLAIFPWLLWVVCVGITTIRGARHGMLRSGAPIGAAPVVVD</sequence>
<comment type="caution">
    <text evidence="2">The sequence shown here is derived from an EMBL/GenBank/DDBJ whole genome shotgun (WGS) entry which is preliminary data.</text>
</comment>
<proteinExistence type="predicted"/>
<keyword evidence="1" id="KW-1133">Transmembrane helix</keyword>
<dbReference type="Proteomes" id="UP000776164">
    <property type="component" value="Unassembled WGS sequence"/>
</dbReference>
<feature type="transmembrane region" description="Helical" evidence="1">
    <location>
        <begin position="127"/>
        <end position="157"/>
    </location>
</feature>
<feature type="transmembrane region" description="Helical" evidence="1">
    <location>
        <begin position="86"/>
        <end position="107"/>
    </location>
</feature>
<accession>A0ABS2L1A2</accession>
<name>A0ABS2L1A2_9MICO</name>
<dbReference type="EMBL" id="JAFBBU010000001">
    <property type="protein sequence ID" value="MBM7470860.1"/>
    <property type="molecule type" value="Genomic_DNA"/>
</dbReference>
<protein>
    <recommendedName>
        <fullName evidence="4">DUF4386 domain-containing protein</fullName>
    </recommendedName>
</protein>
<dbReference type="RefSeq" id="WP_239518198.1">
    <property type="nucleotide sequence ID" value="NZ_BAAAHT010000018.1"/>
</dbReference>
<evidence type="ECO:0000313" key="2">
    <source>
        <dbReference type="EMBL" id="MBM7470860.1"/>
    </source>
</evidence>
<organism evidence="2 3">
    <name type="scientific">Subtercola frigoramans</name>
    <dbReference type="NCBI Taxonomy" id="120298"/>
    <lineage>
        <taxon>Bacteria</taxon>
        <taxon>Bacillati</taxon>
        <taxon>Actinomycetota</taxon>
        <taxon>Actinomycetes</taxon>
        <taxon>Micrococcales</taxon>
        <taxon>Microbacteriaceae</taxon>
        <taxon>Subtercola</taxon>
    </lineage>
</organism>
<reference evidence="2 3" key="1">
    <citation type="submission" date="2021-01" db="EMBL/GenBank/DDBJ databases">
        <title>Sequencing the genomes of 1000 actinobacteria strains.</title>
        <authorList>
            <person name="Klenk H.-P."/>
        </authorList>
    </citation>
    <scope>NUCLEOTIDE SEQUENCE [LARGE SCALE GENOMIC DNA]</scope>
    <source>
        <strain evidence="2 3">DSM 13057</strain>
    </source>
</reference>
<keyword evidence="3" id="KW-1185">Reference proteome</keyword>